<feature type="transmembrane region" description="Helical" evidence="2">
    <location>
        <begin position="12"/>
        <end position="35"/>
    </location>
</feature>
<evidence type="ECO:0000256" key="2">
    <source>
        <dbReference type="SAM" id="Phobius"/>
    </source>
</evidence>
<accession>A0A4V2YEH3</accession>
<evidence type="ECO:0000313" key="3">
    <source>
        <dbReference type="EMBL" id="TDD19276.1"/>
    </source>
</evidence>
<feature type="region of interest" description="Disordered" evidence="1">
    <location>
        <begin position="65"/>
        <end position="86"/>
    </location>
</feature>
<keyword evidence="2" id="KW-1133">Transmembrane helix</keyword>
<evidence type="ECO:0000313" key="4">
    <source>
        <dbReference type="Proteomes" id="UP000295172"/>
    </source>
</evidence>
<comment type="caution">
    <text evidence="3">The sequence shown here is derived from an EMBL/GenBank/DDBJ whole genome shotgun (WGS) entry which is preliminary data.</text>
</comment>
<sequence length="86" mass="8978">MISRIRGPKIILMLGAVVVDGVILAQLTVGLGGYALLPQNVFRVVLVTGAGADLGALTTAFVRPGRPTSGSGYRTRSRGGRHDFLT</sequence>
<organism evidence="3 4">
    <name type="scientific">Kribbella turkmenica</name>
    <dbReference type="NCBI Taxonomy" id="2530375"/>
    <lineage>
        <taxon>Bacteria</taxon>
        <taxon>Bacillati</taxon>
        <taxon>Actinomycetota</taxon>
        <taxon>Actinomycetes</taxon>
        <taxon>Propionibacteriales</taxon>
        <taxon>Kribbellaceae</taxon>
        <taxon>Kribbella</taxon>
    </lineage>
</organism>
<protein>
    <submittedName>
        <fullName evidence="3">Uncharacterized protein</fullName>
    </submittedName>
</protein>
<name>A0A4V2YEH3_9ACTN</name>
<dbReference type="EMBL" id="SMKR01000118">
    <property type="protein sequence ID" value="TDD19276.1"/>
    <property type="molecule type" value="Genomic_DNA"/>
</dbReference>
<keyword evidence="2" id="KW-0812">Transmembrane</keyword>
<gene>
    <name evidence="3" type="ORF">E1218_24300</name>
</gene>
<evidence type="ECO:0000256" key="1">
    <source>
        <dbReference type="SAM" id="MobiDB-lite"/>
    </source>
</evidence>
<feature type="compositionally biased region" description="Low complexity" evidence="1">
    <location>
        <begin position="65"/>
        <end position="74"/>
    </location>
</feature>
<reference evidence="3 4" key="1">
    <citation type="submission" date="2019-02" db="EMBL/GenBank/DDBJ databases">
        <title>Draft genome sequences of novel Actinobacteria.</title>
        <authorList>
            <person name="Sahin N."/>
            <person name="Ay H."/>
            <person name="Saygin H."/>
        </authorList>
    </citation>
    <scope>NUCLEOTIDE SEQUENCE [LARGE SCALE GENOMIC DNA]</scope>
    <source>
        <strain evidence="3 4">16K104</strain>
    </source>
</reference>
<keyword evidence="4" id="KW-1185">Reference proteome</keyword>
<dbReference type="Proteomes" id="UP000295172">
    <property type="component" value="Unassembled WGS sequence"/>
</dbReference>
<dbReference type="AlphaFoldDB" id="A0A4V2YEH3"/>
<keyword evidence="2" id="KW-0472">Membrane</keyword>
<proteinExistence type="predicted"/>